<dbReference type="AlphaFoldDB" id="A0AB39LA39"/>
<organism evidence="1">
    <name type="scientific">Sinomonas puerhi</name>
    <dbReference type="NCBI Taxonomy" id="3238584"/>
    <lineage>
        <taxon>Bacteria</taxon>
        <taxon>Bacillati</taxon>
        <taxon>Actinomycetota</taxon>
        <taxon>Actinomycetes</taxon>
        <taxon>Micrococcales</taxon>
        <taxon>Micrococcaceae</taxon>
        <taxon>Sinomonas</taxon>
    </lineage>
</organism>
<accession>A0AB39LA39</accession>
<gene>
    <name evidence="1" type="ORF">AB5L97_09445</name>
</gene>
<reference evidence="1" key="1">
    <citation type="submission" date="2024-07" db="EMBL/GenBank/DDBJ databases">
        <authorList>
            <person name="fu j."/>
        </authorList>
    </citation>
    <scope>NUCLEOTIDE SEQUENCE</scope>
    <source>
        <strain evidence="1">P10A9</strain>
    </source>
</reference>
<name>A0AB39LA39_9MICC</name>
<dbReference type="EMBL" id="CP163302">
    <property type="protein sequence ID" value="XDP47174.1"/>
    <property type="molecule type" value="Genomic_DNA"/>
</dbReference>
<evidence type="ECO:0000313" key="1">
    <source>
        <dbReference type="EMBL" id="XDP47174.1"/>
    </source>
</evidence>
<protein>
    <submittedName>
        <fullName evidence="1">Uncharacterized protein</fullName>
    </submittedName>
</protein>
<dbReference type="KEGG" id="spue:AB5L97_09445"/>
<sequence length="74" mass="7700">MALNRKKIRRHESPRRSILSDARIDLGAGSLIGKNSGLSRAQADKGMQTILARIGGMGAQPSGTKASSPRAAAS</sequence>
<dbReference type="RefSeq" id="WP_369047292.1">
    <property type="nucleotide sequence ID" value="NZ_CP163302.1"/>
</dbReference>
<proteinExistence type="predicted"/>